<dbReference type="InterPro" id="IPR023379">
    <property type="entry name" value="BART_dom"/>
</dbReference>
<sequence length="174" mass="20172">AEPSAAARLAAEAWLRGLLHWLRDESFIGVVAEWSWDWCLEFPKERVKPEEVEHSLHFTAAHTQYRELFEARAQEYQEHQGGATDGMLRSVMELLHSCPGEAWVEELLEGLSASEDYHCFFNYMSAVRRRREWAERSMCGSRDEINWPELVRTSLRRDLGDVTVGDESDVESIE</sequence>
<name>A0ABN9U4M4_9DINO</name>
<evidence type="ECO:0000259" key="6">
    <source>
        <dbReference type="Pfam" id="PF11527"/>
    </source>
</evidence>
<keyword evidence="8" id="KW-1185">Reference proteome</keyword>
<dbReference type="Pfam" id="PF11527">
    <property type="entry name" value="ARL2_Bind_BART"/>
    <property type="match status" value="1"/>
</dbReference>
<reference evidence="7" key="1">
    <citation type="submission" date="2023-10" db="EMBL/GenBank/DDBJ databases">
        <authorList>
            <person name="Chen Y."/>
            <person name="Shah S."/>
            <person name="Dougan E. K."/>
            <person name="Thang M."/>
            <person name="Chan C."/>
        </authorList>
    </citation>
    <scope>NUCLEOTIDE SEQUENCE [LARGE SCALE GENOMIC DNA]</scope>
</reference>
<proteinExistence type="predicted"/>
<accession>A0ABN9U4M4</accession>
<evidence type="ECO:0000313" key="7">
    <source>
        <dbReference type="EMBL" id="CAK0853638.1"/>
    </source>
</evidence>
<keyword evidence="4" id="KW-0969">Cilium</keyword>
<protein>
    <recommendedName>
        <fullName evidence="6">BART domain-containing protein</fullName>
    </recommendedName>
</protein>
<evidence type="ECO:0000256" key="4">
    <source>
        <dbReference type="ARBA" id="ARBA00023069"/>
    </source>
</evidence>
<dbReference type="Gene3D" id="1.20.1520.10">
    <property type="entry name" value="ADP-ribosylation factor-like 2-binding protein, domain"/>
    <property type="match status" value="1"/>
</dbReference>
<evidence type="ECO:0000256" key="2">
    <source>
        <dbReference type="ARBA" id="ARBA00004496"/>
    </source>
</evidence>
<evidence type="ECO:0000256" key="3">
    <source>
        <dbReference type="ARBA" id="ARBA00022490"/>
    </source>
</evidence>
<gene>
    <name evidence="7" type="ORF">PCOR1329_LOCUS45032</name>
</gene>
<evidence type="ECO:0000256" key="5">
    <source>
        <dbReference type="ARBA" id="ARBA00023273"/>
    </source>
</evidence>
<dbReference type="InterPro" id="IPR042541">
    <property type="entry name" value="BART_sf"/>
</dbReference>
<feature type="domain" description="BART" evidence="6">
    <location>
        <begin position="17"/>
        <end position="131"/>
    </location>
</feature>
<comment type="caution">
    <text evidence="7">The sequence shown here is derived from an EMBL/GenBank/DDBJ whole genome shotgun (WGS) entry which is preliminary data.</text>
</comment>
<feature type="non-terminal residue" evidence="7">
    <location>
        <position position="1"/>
    </location>
</feature>
<keyword evidence="5" id="KW-0966">Cell projection</keyword>
<dbReference type="EMBL" id="CAUYUJ010015412">
    <property type="protein sequence ID" value="CAK0853638.1"/>
    <property type="molecule type" value="Genomic_DNA"/>
</dbReference>
<organism evidence="7 8">
    <name type="scientific">Prorocentrum cordatum</name>
    <dbReference type="NCBI Taxonomy" id="2364126"/>
    <lineage>
        <taxon>Eukaryota</taxon>
        <taxon>Sar</taxon>
        <taxon>Alveolata</taxon>
        <taxon>Dinophyceae</taxon>
        <taxon>Prorocentrales</taxon>
        <taxon>Prorocentraceae</taxon>
        <taxon>Prorocentrum</taxon>
    </lineage>
</organism>
<comment type="subcellular location">
    <subcellularLocation>
        <location evidence="1">Cell projection</location>
        <location evidence="1">Cilium</location>
    </subcellularLocation>
    <subcellularLocation>
        <location evidence="2">Cytoplasm</location>
    </subcellularLocation>
</comment>
<keyword evidence="3" id="KW-0963">Cytoplasm</keyword>
<evidence type="ECO:0000256" key="1">
    <source>
        <dbReference type="ARBA" id="ARBA00004138"/>
    </source>
</evidence>
<evidence type="ECO:0000313" key="8">
    <source>
        <dbReference type="Proteomes" id="UP001189429"/>
    </source>
</evidence>
<dbReference type="Proteomes" id="UP001189429">
    <property type="component" value="Unassembled WGS sequence"/>
</dbReference>